<name>A0A0G4I8N6_9ALVE</name>
<accession>A0A0G4I8N6</accession>
<dbReference type="AlphaFoldDB" id="A0A0G4I8N6"/>
<organism evidence="1">
    <name type="scientific">Chromera velia CCMP2878</name>
    <dbReference type="NCBI Taxonomy" id="1169474"/>
    <lineage>
        <taxon>Eukaryota</taxon>
        <taxon>Sar</taxon>
        <taxon>Alveolata</taxon>
        <taxon>Colpodellida</taxon>
        <taxon>Chromeraceae</taxon>
        <taxon>Chromera</taxon>
    </lineage>
</organism>
<proteinExistence type="predicted"/>
<reference evidence="1" key="1">
    <citation type="submission" date="2014-11" db="EMBL/GenBank/DDBJ databases">
        <authorList>
            <person name="Otto D Thomas"/>
            <person name="Naeem Raeece"/>
        </authorList>
    </citation>
    <scope>NUCLEOTIDE SEQUENCE</scope>
</reference>
<gene>
    <name evidence="1" type="ORF">Cvel_11906</name>
</gene>
<sequence length="99" mass="10731">MCVCTVCTVIQKVSKKKLLQLSKTPRELQTSSSLLLCRVRLTTTLAAASLTWAPHVRRLSGALSTKVMYSATNDIIGSGLSHVGAPRQTSVRSFLNERG</sequence>
<dbReference type="VEuPathDB" id="CryptoDB:Cvel_11906"/>
<protein>
    <submittedName>
        <fullName evidence="1">Uncharacterized protein</fullName>
    </submittedName>
</protein>
<evidence type="ECO:0000313" key="1">
    <source>
        <dbReference type="EMBL" id="CEM53376.1"/>
    </source>
</evidence>
<dbReference type="EMBL" id="CDMZ01005655">
    <property type="protein sequence ID" value="CEM53376.1"/>
    <property type="molecule type" value="Genomic_DNA"/>
</dbReference>